<evidence type="ECO:0000259" key="2">
    <source>
        <dbReference type="SMART" id="SM00954"/>
    </source>
</evidence>
<dbReference type="SUPFAM" id="SSF81301">
    <property type="entry name" value="Nucleotidyltransferase"/>
    <property type="match status" value="1"/>
</dbReference>
<dbReference type="GO" id="GO:0015970">
    <property type="term" value="P:guanosine tetraphosphate biosynthetic process"/>
    <property type="evidence" value="ECO:0007669"/>
    <property type="project" value="UniProtKB-UniPathway"/>
</dbReference>
<dbReference type="PANTHER" id="PTHR41773">
    <property type="entry name" value="GTP PYROPHOSPHATASE-RELATED"/>
    <property type="match status" value="1"/>
</dbReference>
<dbReference type="Pfam" id="PF04607">
    <property type="entry name" value="RelA_SpoT"/>
    <property type="match status" value="1"/>
</dbReference>
<organism evidence="3 4">
    <name type="scientific">Anaerorhabdus furcosa</name>
    <dbReference type="NCBI Taxonomy" id="118967"/>
    <lineage>
        <taxon>Bacteria</taxon>
        <taxon>Bacillati</taxon>
        <taxon>Bacillota</taxon>
        <taxon>Erysipelotrichia</taxon>
        <taxon>Erysipelotrichales</taxon>
        <taxon>Erysipelotrichaceae</taxon>
        <taxon>Anaerorhabdus</taxon>
    </lineage>
</organism>
<evidence type="ECO:0000313" key="4">
    <source>
        <dbReference type="Proteomes" id="UP000243297"/>
    </source>
</evidence>
<protein>
    <recommendedName>
        <fullName evidence="2">RelA/SpoT domain-containing protein</fullName>
    </recommendedName>
</protein>
<dbReference type="RefSeq" id="WP_078712356.1">
    <property type="nucleotide sequence ID" value="NZ_FUWY01000006.1"/>
</dbReference>
<comment type="pathway">
    <text evidence="1">Purine metabolism; ppGpp biosynthesis; ppGpp from GTP: step 1/2.</text>
</comment>
<dbReference type="Gene3D" id="3.30.460.10">
    <property type="entry name" value="Beta Polymerase, domain 2"/>
    <property type="match status" value="1"/>
</dbReference>
<dbReference type="InterPro" id="IPR043519">
    <property type="entry name" value="NT_sf"/>
</dbReference>
<proteinExistence type="predicted"/>
<dbReference type="AlphaFoldDB" id="A0A1T4PCR2"/>
<dbReference type="PANTHER" id="PTHR41773:SF1">
    <property type="entry name" value="RELA_SPOT DOMAIN-CONTAINING PROTEIN"/>
    <property type="match status" value="1"/>
</dbReference>
<evidence type="ECO:0000256" key="1">
    <source>
        <dbReference type="ARBA" id="ARBA00004976"/>
    </source>
</evidence>
<gene>
    <name evidence="3" type="ORF">SAMN02745191_1952</name>
</gene>
<evidence type="ECO:0000313" key="3">
    <source>
        <dbReference type="EMBL" id="SJZ89343.1"/>
    </source>
</evidence>
<dbReference type="STRING" id="118967.SAMN02745191_1952"/>
<dbReference type="OrthoDB" id="9789634at2"/>
<sequence>MRLELFDFIDEVSNLLELNQPTFQYVEHVLTDLFENLMKKEKGDVIVSISSRIKSKESLKEKLIRNKYYLEYETAEDAVNALPDLVGLTLECRFISDENNIFSELFHHFQQTSKGTYQCVANHDVYLNLNMPQPQLQRNGFTIYRIDGHMVFNQKKINFELQIKSLVHSFWSEVEHQVVYKNTQFVVYDSFVKNILASIRDNLEVVDRQLQIVYKQLIDQSQSDREIGMSEGGFKIFIAKAINDLVALKMNETVGFTTDFRKCSSVLSQYIYIKDFVSCEHPQYRMVEYFEHFNLLQIMDFDFSYPIYLENSYSHPDPFCNIIGQYWESIINIDFEWHVFFVMLFAIEPGNNIQDFSKFIEIIKNLIIPPSWYHEQFSQLGDVNGQMCRDVFAEVVAKTMVKVGKIDIIHEDKLLNMLELFRDFIELVSMRTHSIEEFNENLEDYSSTLEHKIVNLF</sequence>
<reference evidence="4" key="1">
    <citation type="submission" date="2017-02" db="EMBL/GenBank/DDBJ databases">
        <authorList>
            <person name="Varghese N."/>
            <person name="Submissions S."/>
        </authorList>
    </citation>
    <scope>NUCLEOTIDE SEQUENCE [LARGE SCALE GENOMIC DNA]</scope>
    <source>
        <strain evidence="4">ATCC 25662</strain>
    </source>
</reference>
<dbReference type="SMART" id="SM00954">
    <property type="entry name" value="RelA_SpoT"/>
    <property type="match status" value="1"/>
</dbReference>
<dbReference type="InterPro" id="IPR007685">
    <property type="entry name" value="RelA_SpoT"/>
</dbReference>
<keyword evidence="4" id="KW-1185">Reference proteome</keyword>
<dbReference type="UniPathway" id="UPA00908">
    <property type="reaction ID" value="UER00884"/>
</dbReference>
<name>A0A1T4PCR2_9FIRM</name>
<dbReference type="EMBL" id="FUWY01000006">
    <property type="protein sequence ID" value="SJZ89343.1"/>
    <property type="molecule type" value="Genomic_DNA"/>
</dbReference>
<feature type="domain" description="RelA/SpoT" evidence="2">
    <location>
        <begin position="51"/>
        <end position="186"/>
    </location>
</feature>
<accession>A0A1T4PCR2</accession>
<dbReference type="Proteomes" id="UP000243297">
    <property type="component" value="Unassembled WGS sequence"/>
</dbReference>